<reference evidence="2 3" key="1">
    <citation type="submission" date="2014-10" db="EMBL/GenBank/DDBJ databases">
        <title>Draft genome of the hookworm Ancylostoma caninum.</title>
        <authorList>
            <person name="Mitreva M."/>
        </authorList>
    </citation>
    <scope>NUCLEOTIDE SEQUENCE [LARGE SCALE GENOMIC DNA]</scope>
    <source>
        <strain evidence="2 3">Baltimore</strain>
    </source>
</reference>
<sequence>MHDKHKEDPNSPISFVLVDKLSLRLRIDKTYYTLDEAAIKYGISAENIAAERARYQENRERNSRKRAANVQHEEAPGNKQAKVN</sequence>
<comment type="caution">
    <text evidence="2">The sequence shown here is derived from an EMBL/GenBank/DDBJ whole genome shotgun (WGS) entry which is preliminary data.</text>
</comment>
<dbReference type="Proteomes" id="UP000252519">
    <property type="component" value="Unassembled WGS sequence"/>
</dbReference>
<gene>
    <name evidence="2" type="ORF">ANCCAN_24609</name>
</gene>
<accession>A0A368FC37</accession>
<keyword evidence="3" id="KW-1185">Reference proteome</keyword>
<evidence type="ECO:0000313" key="3">
    <source>
        <dbReference type="Proteomes" id="UP000252519"/>
    </source>
</evidence>
<name>A0A368FC37_ANCCA</name>
<evidence type="ECO:0000313" key="2">
    <source>
        <dbReference type="EMBL" id="RCN29632.1"/>
    </source>
</evidence>
<organism evidence="2 3">
    <name type="scientific">Ancylostoma caninum</name>
    <name type="common">Dog hookworm</name>
    <dbReference type="NCBI Taxonomy" id="29170"/>
    <lineage>
        <taxon>Eukaryota</taxon>
        <taxon>Metazoa</taxon>
        <taxon>Ecdysozoa</taxon>
        <taxon>Nematoda</taxon>
        <taxon>Chromadorea</taxon>
        <taxon>Rhabditida</taxon>
        <taxon>Rhabditina</taxon>
        <taxon>Rhabditomorpha</taxon>
        <taxon>Strongyloidea</taxon>
        <taxon>Ancylostomatidae</taxon>
        <taxon>Ancylostomatinae</taxon>
        <taxon>Ancylostoma</taxon>
    </lineage>
</organism>
<feature type="region of interest" description="Disordered" evidence="1">
    <location>
        <begin position="55"/>
        <end position="84"/>
    </location>
</feature>
<evidence type="ECO:0000256" key="1">
    <source>
        <dbReference type="SAM" id="MobiDB-lite"/>
    </source>
</evidence>
<protein>
    <submittedName>
        <fullName evidence="2">Uncharacterized protein</fullName>
    </submittedName>
</protein>
<proteinExistence type="predicted"/>
<dbReference type="EMBL" id="JOJR01001849">
    <property type="protein sequence ID" value="RCN29632.1"/>
    <property type="molecule type" value="Genomic_DNA"/>
</dbReference>
<dbReference type="AlphaFoldDB" id="A0A368FC37"/>